<dbReference type="PROSITE" id="PS00134">
    <property type="entry name" value="TRYPSIN_HIS"/>
    <property type="match status" value="1"/>
</dbReference>
<dbReference type="Gene3D" id="2.40.10.10">
    <property type="entry name" value="Trypsin-like serine proteases"/>
    <property type="match status" value="1"/>
</dbReference>
<dbReference type="SMART" id="SM00020">
    <property type="entry name" value="Tryp_SPc"/>
    <property type="match status" value="1"/>
</dbReference>
<dbReference type="InterPro" id="IPR043504">
    <property type="entry name" value="Peptidase_S1_PA_chymotrypsin"/>
</dbReference>
<keyword evidence="3" id="KW-0378">Hydrolase</keyword>
<protein>
    <submittedName>
        <fullName evidence="3">Serine protease</fullName>
    </submittedName>
</protein>
<dbReference type="InterPro" id="IPR001314">
    <property type="entry name" value="Peptidase_S1A"/>
</dbReference>
<evidence type="ECO:0000313" key="3">
    <source>
        <dbReference type="EMBL" id="ASD62438.1"/>
    </source>
</evidence>
<accession>A0A1Z3N4P7</accession>
<dbReference type="PANTHER" id="PTHR24256">
    <property type="entry name" value="TRYPTASE-RELATED"/>
    <property type="match status" value="1"/>
</dbReference>
<dbReference type="InterPro" id="IPR001254">
    <property type="entry name" value="Trypsin_dom"/>
</dbReference>
<evidence type="ECO:0000256" key="1">
    <source>
        <dbReference type="ARBA" id="ARBA00023157"/>
    </source>
</evidence>
<sequence length="308" mass="32866">MADISIIILSRSAKKGLFSATNHKLCGAKSGGILVKLNKLLISGIMASLALSACAPQKNDSSILTSGDGIIGGTEVKSEDSMSQSIVAVYDAFEGQICTGSLLTNNIVLTAAHCIGLFQEDMYVFFGTTITATSEHRKVEKVEVSQYWENRQGEDYDTGDIALVKFSGELPAGYKPATLLGNKRNIKKGAEIVLAGYGIADGKTGAGIGTLRTTKVKIDSPNYSTSEFLVDQTQGTGACHGDSGGPAYLEQNGKLFLMGITSRGVKDENNDCSQYAAFTSTLYYKSWINRMVTRLSSSLVDPNQLLPK</sequence>
<evidence type="ECO:0000259" key="2">
    <source>
        <dbReference type="PROSITE" id="PS50240"/>
    </source>
</evidence>
<feature type="domain" description="Peptidase S1" evidence="2">
    <location>
        <begin position="70"/>
        <end position="293"/>
    </location>
</feature>
<keyword evidence="3" id="KW-0645">Protease</keyword>
<dbReference type="GO" id="GO:0004252">
    <property type="term" value="F:serine-type endopeptidase activity"/>
    <property type="evidence" value="ECO:0007669"/>
    <property type="project" value="InterPro"/>
</dbReference>
<dbReference type="InterPro" id="IPR051487">
    <property type="entry name" value="Ser/Thr_Proteases_Immune/Dev"/>
</dbReference>
<dbReference type="OrthoDB" id="5293694at2"/>
<dbReference type="InterPro" id="IPR018114">
    <property type="entry name" value="TRYPSIN_HIS"/>
</dbReference>
<dbReference type="InterPro" id="IPR009003">
    <property type="entry name" value="Peptidase_S1_PA"/>
</dbReference>
<dbReference type="SUPFAM" id="SSF50494">
    <property type="entry name" value="Trypsin-like serine proteases"/>
    <property type="match status" value="1"/>
</dbReference>
<proteinExistence type="predicted"/>
<evidence type="ECO:0000313" key="4">
    <source>
        <dbReference type="Proteomes" id="UP000197003"/>
    </source>
</evidence>
<dbReference type="GO" id="GO:0006508">
    <property type="term" value="P:proteolysis"/>
    <property type="evidence" value="ECO:0007669"/>
    <property type="project" value="UniProtKB-KW"/>
</dbReference>
<organism evidence="3 4">
    <name type="scientific">Bdellovibrio bacteriovorus</name>
    <dbReference type="NCBI Taxonomy" id="959"/>
    <lineage>
        <taxon>Bacteria</taxon>
        <taxon>Pseudomonadati</taxon>
        <taxon>Bdellovibrionota</taxon>
        <taxon>Bdellovibrionia</taxon>
        <taxon>Bdellovibrionales</taxon>
        <taxon>Pseudobdellovibrionaceae</taxon>
        <taxon>Bdellovibrio</taxon>
    </lineage>
</organism>
<dbReference type="Pfam" id="PF00089">
    <property type="entry name" value="Trypsin"/>
    <property type="match status" value="1"/>
</dbReference>
<reference evidence="3 4" key="1">
    <citation type="submission" date="2017-04" db="EMBL/GenBank/DDBJ databases">
        <title>Whole genome sequence of Bdellovibrio bacteriovorus strain SSB218315.</title>
        <authorList>
            <person name="Oyedara O."/>
            <person name="Rodriguez-Perez M.A."/>
        </authorList>
    </citation>
    <scope>NUCLEOTIDE SEQUENCE [LARGE SCALE GENOMIC DNA]</scope>
    <source>
        <strain evidence="3 4">SSB218315</strain>
    </source>
</reference>
<gene>
    <name evidence="3" type="ORF">B9G79_02095</name>
</gene>
<dbReference type="PRINTS" id="PR00722">
    <property type="entry name" value="CHYMOTRYPSIN"/>
</dbReference>
<name>A0A1Z3N4P7_BDEBC</name>
<keyword evidence="1" id="KW-1015">Disulfide bond</keyword>
<dbReference type="EMBL" id="CP020946">
    <property type="protein sequence ID" value="ASD62438.1"/>
    <property type="molecule type" value="Genomic_DNA"/>
</dbReference>
<dbReference type="PROSITE" id="PS50240">
    <property type="entry name" value="TRYPSIN_DOM"/>
    <property type="match status" value="1"/>
</dbReference>
<dbReference type="AlphaFoldDB" id="A0A1Z3N4P7"/>
<dbReference type="RefSeq" id="WP_088564078.1">
    <property type="nucleotide sequence ID" value="NZ_CP020946.1"/>
</dbReference>
<dbReference type="Proteomes" id="UP000197003">
    <property type="component" value="Chromosome"/>
</dbReference>